<dbReference type="Pfam" id="PF10552">
    <property type="entry name" value="ORF6C"/>
    <property type="match status" value="1"/>
</dbReference>
<evidence type="ECO:0000259" key="1">
    <source>
        <dbReference type="Pfam" id="PF10552"/>
    </source>
</evidence>
<dbReference type="InterPro" id="IPR018878">
    <property type="entry name" value="ORF6C_dom"/>
</dbReference>
<evidence type="ECO:0000313" key="3">
    <source>
        <dbReference type="Proteomes" id="UP000516160"/>
    </source>
</evidence>
<gene>
    <name evidence="2" type="ORF">HYG86_09310</name>
</gene>
<accession>A0A7G9W8E7</accession>
<dbReference type="KEGG" id="acae:HYG86_09310"/>
<dbReference type="EMBL" id="CP058559">
    <property type="protein sequence ID" value="QNO14959.1"/>
    <property type="molecule type" value="Genomic_DNA"/>
</dbReference>
<dbReference type="RefSeq" id="WP_213165323.1">
    <property type="nucleotide sequence ID" value="NZ_CP058559.1"/>
</dbReference>
<sequence length="229" mass="26690">MNELVKVKNGEVQIDSRMIAKHFGKEHKNVLRDIQDEISKLEYGGLEGKLIFEPSSYISQQNKALPCYTMTEEGALQLAARYDAVARRKLIMLIKELKQQFKKLSPLEQLRLQYEVMENHEERLLNLENTMTIDYGQQQDLQTISKKRVLECLGGKESRAYKSKGLAARMFSSMWKDFKDYFEINSYKNTPKKEIAAAIDFIKGWQPNGKLQREIERSNLETNLFEEVV</sequence>
<dbReference type="InterPro" id="IPR014054">
    <property type="entry name" value="Phage_regulatory_Rha"/>
</dbReference>
<protein>
    <submittedName>
        <fullName evidence="2">ORF6C domain-containing protein</fullName>
    </submittedName>
</protein>
<evidence type="ECO:0000313" key="2">
    <source>
        <dbReference type="EMBL" id="QNO14959.1"/>
    </source>
</evidence>
<proteinExistence type="predicted"/>
<feature type="domain" description="ORF6C" evidence="1">
    <location>
        <begin position="115"/>
        <end position="215"/>
    </location>
</feature>
<dbReference type="NCBIfam" id="TIGR02681">
    <property type="entry name" value="phage_pRha"/>
    <property type="match status" value="1"/>
</dbReference>
<reference evidence="2 3" key="1">
    <citation type="submission" date="2020-07" db="EMBL/GenBank/DDBJ databases">
        <title>Alkalicella. sp. LB2 genome.</title>
        <authorList>
            <person name="Postec A."/>
            <person name="Quemeneur M."/>
        </authorList>
    </citation>
    <scope>NUCLEOTIDE SEQUENCE [LARGE SCALE GENOMIC DNA]</scope>
    <source>
        <strain evidence="2 3">LB2</strain>
    </source>
</reference>
<name>A0A7G9W8E7_ALKCA</name>
<dbReference type="Proteomes" id="UP000516160">
    <property type="component" value="Chromosome"/>
</dbReference>
<dbReference type="AlphaFoldDB" id="A0A7G9W8E7"/>
<organism evidence="2 3">
    <name type="scientific">Alkalicella caledoniensis</name>
    <dbReference type="NCBI Taxonomy" id="2731377"/>
    <lineage>
        <taxon>Bacteria</taxon>
        <taxon>Bacillati</taxon>
        <taxon>Bacillota</taxon>
        <taxon>Clostridia</taxon>
        <taxon>Eubacteriales</taxon>
        <taxon>Proteinivoracaceae</taxon>
        <taxon>Alkalicella</taxon>
    </lineage>
</organism>
<dbReference type="Pfam" id="PF09669">
    <property type="entry name" value="Phage_pRha"/>
    <property type="match status" value="1"/>
</dbReference>
<keyword evidence="3" id="KW-1185">Reference proteome</keyword>